<comment type="caution">
    <text evidence="2">The sequence shown here is derived from an EMBL/GenBank/DDBJ whole genome shotgun (WGS) entry which is preliminary data.</text>
</comment>
<feature type="non-terminal residue" evidence="2">
    <location>
        <position position="1"/>
    </location>
</feature>
<dbReference type="PATRIC" id="fig|1194404.4.peg.6897"/>
<dbReference type="AlphaFoldDB" id="S6U1X6"/>
<reference evidence="2 3" key="1">
    <citation type="journal article" date="2013" name="PLoS Pathog.">
        <title>Genomic analysis of the Kiwifruit pathogen Pseudomonas syringae pv. actinidiae provides insight into the origins of an emergent plant disease.</title>
        <authorList>
            <person name="McCann H.C."/>
            <person name="Rikkerink E.H."/>
            <person name="Bertels F."/>
            <person name="Fiers M."/>
            <person name="Lu A."/>
            <person name="Rees-George J."/>
            <person name="Andersen M.T."/>
            <person name="Gleave A.P."/>
            <person name="Haubold B."/>
            <person name="Wohlers M.W."/>
            <person name="Guttman D.S."/>
            <person name="Wang P.W."/>
            <person name="Straub C."/>
            <person name="Vanneste J.L."/>
            <person name="Rainey P.B."/>
            <person name="Templeton M.D."/>
        </authorList>
    </citation>
    <scope>NUCLEOTIDE SEQUENCE [LARGE SCALE GENOMIC DNA]</scope>
    <source>
        <strain evidence="2 3">ICMP 18807</strain>
    </source>
</reference>
<dbReference type="EMBL" id="AOKG01002316">
    <property type="protein sequence ID" value="EPN35765.1"/>
    <property type="molecule type" value="Genomic_DNA"/>
</dbReference>
<protein>
    <submittedName>
        <fullName evidence="2">Transporter</fullName>
    </submittedName>
</protein>
<evidence type="ECO:0000313" key="3">
    <source>
        <dbReference type="Proteomes" id="UP000015729"/>
    </source>
</evidence>
<keyword evidence="1" id="KW-0812">Transmembrane</keyword>
<sequence>TAPLHWWVAYPALLLAMLGLGAVMVWGLRKMARSA</sequence>
<gene>
    <name evidence="2" type="ORF">A244_33541</name>
</gene>
<keyword evidence="1" id="KW-0472">Membrane</keyword>
<evidence type="ECO:0000256" key="1">
    <source>
        <dbReference type="SAM" id="Phobius"/>
    </source>
</evidence>
<dbReference type="Proteomes" id="UP000015729">
    <property type="component" value="Unassembled WGS sequence"/>
</dbReference>
<evidence type="ECO:0000313" key="2">
    <source>
        <dbReference type="EMBL" id="EPN35765.1"/>
    </source>
</evidence>
<feature type="transmembrane region" description="Helical" evidence="1">
    <location>
        <begin position="6"/>
        <end position="28"/>
    </location>
</feature>
<proteinExistence type="predicted"/>
<keyword evidence="1" id="KW-1133">Transmembrane helix</keyword>
<organism evidence="2 3">
    <name type="scientific">Pseudomonas syringae pv. actinidiae ICMP 18807</name>
    <dbReference type="NCBI Taxonomy" id="1194404"/>
    <lineage>
        <taxon>Bacteria</taxon>
        <taxon>Pseudomonadati</taxon>
        <taxon>Pseudomonadota</taxon>
        <taxon>Gammaproteobacteria</taxon>
        <taxon>Pseudomonadales</taxon>
        <taxon>Pseudomonadaceae</taxon>
        <taxon>Pseudomonas</taxon>
        <taxon>Pseudomonas syringae</taxon>
    </lineage>
</organism>
<name>S6U1X6_PSESF</name>
<accession>S6U1X6</accession>